<evidence type="ECO:0000313" key="3">
    <source>
        <dbReference type="Proteomes" id="UP000625033"/>
    </source>
</evidence>
<protein>
    <submittedName>
        <fullName evidence="2">Uncharacterized protein</fullName>
    </submittedName>
</protein>
<keyword evidence="3" id="KW-1185">Reference proteome</keyword>
<name>A0A931GFB4_9MICC</name>
<organism evidence="2 3">
    <name type="scientific">Zhihengliuella flava</name>
    <dbReference type="NCBI Taxonomy" id="1285193"/>
    <lineage>
        <taxon>Bacteria</taxon>
        <taxon>Bacillati</taxon>
        <taxon>Actinomycetota</taxon>
        <taxon>Actinomycetes</taxon>
        <taxon>Micrococcales</taxon>
        <taxon>Micrococcaceae</taxon>
        <taxon>Zhihengliuella</taxon>
    </lineage>
</organism>
<feature type="compositionally biased region" description="Polar residues" evidence="1">
    <location>
        <begin position="1"/>
        <end position="12"/>
    </location>
</feature>
<dbReference type="RefSeq" id="WP_196836270.1">
    <property type="nucleotide sequence ID" value="NZ_JADOTZ010000001.1"/>
</dbReference>
<accession>A0A931GFB4</accession>
<comment type="caution">
    <text evidence="2">The sequence shown here is derived from an EMBL/GenBank/DDBJ whole genome shotgun (WGS) entry which is preliminary data.</text>
</comment>
<evidence type="ECO:0000256" key="1">
    <source>
        <dbReference type="SAM" id="MobiDB-lite"/>
    </source>
</evidence>
<sequence>MTQEQQDPTEQNPIDYHAIDESAPLVANDAAGEFTERASDRPEESPLGEDPVIDDPEDGRHASPVEEGDQDAPRTLNAEDPLRDAQFAAGEDPFPPPPIR</sequence>
<reference evidence="2" key="1">
    <citation type="submission" date="2020-11" db="EMBL/GenBank/DDBJ databases">
        <title>Sequencing the genomes of 1000 actinobacteria strains.</title>
        <authorList>
            <person name="Klenk H.-P."/>
        </authorList>
    </citation>
    <scope>NUCLEOTIDE SEQUENCE</scope>
    <source>
        <strain evidence="2">DSM 26152</strain>
    </source>
</reference>
<gene>
    <name evidence="2" type="ORF">IW252_001807</name>
</gene>
<dbReference type="AlphaFoldDB" id="A0A931GFB4"/>
<evidence type="ECO:0000313" key="2">
    <source>
        <dbReference type="EMBL" id="MBG6085040.1"/>
    </source>
</evidence>
<feature type="region of interest" description="Disordered" evidence="1">
    <location>
        <begin position="1"/>
        <end position="100"/>
    </location>
</feature>
<feature type="compositionally biased region" description="Basic and acidic residues" evidence="1">
    <location>
        <begin position="34"/>
        <end position="44"/>
    </location>
</feature>
<proteinExistence type="predicted"/>
<dbReference type="EMBL" id="JADOTZ010000001">
    <property type="protein sequence ID" value="MBG6085040.1"/>
    <property type="molecule type" value="Genomic_DNA"/>
</dbReference>
<dbReference type="Proteomes" id="UP000625033">
    <property type="component" value="Unassembled WGS sequence"/>
</dbReference>